<accession>A0A7C5ENF4</accession>
<evidence type="ECO:0000259" key="1">
    <source>
        <dbReference type="Pfam" id="PF14371"/>
    </source>
</evidence>
<dbReference type="InterPro" id="IPR025524">
    <property type="entry name" value="DUF4412"/>
</dbReference>
<protein>
    <submittedName>
        <fullName evidence="2">DUF4412 domain-containing protein</fullName>
    </submittedName>
</protein>
<name>A0A7C5ENF4_9BACT</name>
<dbReference type="Pfam" id="PF14371">
    <property type="entry name" value="DUF4412"/>
    <property type="match status" value="1"/>
</dbReference>
<dbReference type="EMBL" id="DTKJ01000074">
    <property type="protein sequence ID" value="HGZ12720.1"/>
    <property type="molecule type" value="Genomic_DNA"/>
</dbReference>
<gene>
    <name evidence="2" type="ORF">ENW48_10990</name>
</gene>
<dbReference type="Gene3D" id="2.50.20.10">
    <property type="entry name" value="Lipoprotein localisation LolA/LolB/LppX"/>
    <property type="match status" value="1"/>
</dbReference>
<organism evidence="2">
    <name type="scientific">Desulfobacca acetoxidans</name>
    <dbReference type="NCBI Taxonomy" id="60893"/>
    <lineage>
        <taxon>Bacteria</taxon>
        <taxon>Pseudomonadati</taxon>
        <taxon>Thermodesulfobacteriota</taxon>
        <taxon>Desulfobaccia</taxon>
        <taxon>Desulfobaccales</taxon>
        <taxon>Desulfobaccaceae</taxon>
        <taxon>Desulfobacca</taxon>
    </lineage>
</organism>
<proteinExistence type="predicted"/>
<evidence type="ECO:0000313" key="2">
    <source>
        <dbReference type="EMBL" id="HGZ12720.1"/>
    </source>
</evidence>
<dbReference type="AlphaFoldDB" id="A0A7C5ENF4"/>
<reference evidence="2" key="1">
    <citation type="journal article" date="2020" name="mSystems">
        <title>Genome- and Community-Level Interaction Insights into Carbon Utilization and Element Cycling Functions of Hydrothermarchaeota in Hydrothermal Sediment.</title>
        <authorList>
            <person name="Zhou Z."/>
            <person name="Liu Y."/>
            <person name="Xu W."/>
            <person name="Pan J."/>
            <person name="Luo Z.H."/>
            <person name="Li M."/>
        </authorList>
    </citation>
    <scope>NUCLEOTIDE SEQUENCE [LARGE SCALE GENOMIC DNA]</scope>
    <source>
        <strain evidence="2">SpSt-853</strain>
    </source>
</reference>
<comment type="caution">
    <text evidence="2">The sequence shown here is derived from an EMBL/GenBank/DDBJ whole genome shotgun (WGS) entry which is preliminary data.</text>
</comment>
<sequence length="200" mass="22788">MLLWGLTFSVPLFFRLKAVALLGALLVGMGTSEAAEFSARMLLKNAEQVMPGKIYVKDDKLRQEFLDENGHTVTIVRRDKRLVWVVLPWERTYVELPLGLNLPGQFLQIPKDAVSQRRVGTEQLEGYEVERVEVTLRGGTTGILRQTYWVAKKLGLPIKTVCAERRFSVEYTQIREGRQEDRLFEVPPGFKKVTGTLILP</sequence>
<feature type="domain" description="DUF4412" evidence="1">
    <location>
        <begin position="50"/>
        <end position="155"/>
    </location>
</feature>